<evidence type="ECO:0000256" key="4">
    <source>
        <dbReference type="ARBA" id="ARBA00022475"/>
    </source>
</evidence>
<feature type="transmembrane region" description="Helical" evidence="12">
    <location>
        <begin position="925"/>
        <end position="950"/>
    </location>
</feature>
<dbReference type="SMART" id="SM00382">
    <property type="entry name" value="AAA"/>
    <property type="match status" value="2"/>
</dbReference>
<dbReference type="OrthoDB" id="6500128at2759"/>
<accession>A0A135TG89</accession>
<dbReference type="InterPro" id="IPR003593">
    <property type="entry name" value="AAA+_ATPase"/>
</dbReference>
<dbReference type="PANTHER" id="PTHR24223">
    <property type="entry name" value="ATP-BINDING CASSETTE SUB-FAMILY C"/>
    <property type="match status" value="1"/>
</dbReference>
<evidence type="ECO:0008006" key="17">
    <source>
        <dbReference type="Google" id="ProtNLM"/>
    </source>
</evidence>
<feature type="transmembrane region" description="Helical" evidence="12">
    <location>
        <begin position="38"/>
        <end position="55"/>
    </location>
</feature>
<dbReference type="EMBL" id="JFBX01000170">
    <property type="protein sequence ID" value="KXH47176.1"/>
    <property type="molecule type" value="Genomic_DNA"/>
</dbReference>
<dbReference type="SUPFAM" id="SSF52540">
    <property type="entry name" value="P-loop containing nucleoside triphosphate hydrolases"/>
    <property type="match status" value="2"/>
</dbReference>
<evidence type="ECO:0000256" key="12">
    <source>
        <dbReference type="SAM" id="Phobius"/>
    </source>
</evidence>
<protein>
    <recommendedName>
        <fullName evidence="17">ABC transporter</fullName>
    </recommendedName>
</protein>
<dbReference type="GO" id="GO:0140359">
    <property type="term" value="F:ABC-type transporter activity"/>
    <property type="evidence" value="ECO:0007669"/>
    <property type="project" value="InterPro"/>
</dbReference>
<keyword evidence="5 12" id="KW-0812">Transmembrane</keyword>
<evidence type="ECO:0000313" key="16">
    <source>
        <dbReference type="Proteomes" id="UP000070328"/>
    </source>
</evidence>
<sequence>MANSTSDGCSLTADDAFGPIVQHCRDGFDFTLTFEQCLFTILPASLLILIAPLRFRYLGRLPYAVNGTTLRLTKQAAIAILAVLQLVLVGLWSTHRRGNIIVVGGDSGSRLRAVSIAASCASFAATVMFAGLSYIEHAKSLKPSSILNTYILVSLVLDGAILRTMWLSHLSVAISAVFAASFACKAAVVILEAQEKTRYLVPSSSASGRSYSPEETSGIYSRGLFWWLTPLLLTGFRRLLKPLDLFVLDGSMSAAALNERFWLHWNKLPPSSVSTGDDQPGDASRSSSKYRLIRACIVTLKWQLLAVVLPRLFLLGFTICQPLILNRFLEFLQNPSETANYGYGLVGAYGLVYLGISISSSFYWHAAFRCLTMLRGVLVAAIYTKTTELRVAPGDDSAAVTLMSTDVEAIIRAWREVHEFWANTIQIALATWILSTHLGYAASGPIIVSVFALGATVFLAPSAQKYQIIWVEKVQKRIGITSAMIGHIKSIKMSGLTQKLSKTLADLRLAEMRAATPFRVIGAVTSAVAQVPLMIAPVVAFAMYTTIASKDGQALDATKLFAALSLIILLAQPLFWMFEVVLDMSAALGCFNRIEKYLSEPPRVEYRDFPSNSYSEVTSSDSQDVQLQNLESRRGQVSTDTKSGGTISIRVKDVTLSWKPETVPAVESMDFDISKGQLVMLVGPVASGKSTLLKGLLGELPHVTGTVALSSDRISWCEQSPWLINDTIRKNIICFSDLDQKLYQQVLQACDLEKDLAQLPDGDETLIGSKGIALSGGQKQRVALARAIYSRPQIALFDDIFSGLDNHTARAVFQRVFSAKDGILRTWGTTFVLATQSVSFLPQSDMIIALENGKVVEKGGFDDCRNAGGYVSSLISTNTEEQHESTPESEEIADTTGSDAPVKKSTKVLKDQDDKRRQLGDWSVYGYYFGSVGAALVAVLMVLEVTWAFFSTFPTVWLKFWTDSQSESPASHDAYYLGVYAAFQVSGVLCFAVLIWFVLVPVASKSGISLHQRLLKAVMQAPLSLFTKTDTGSITTRFSQDVGLIDRSLPLALVISLASKPHSPFALVRETWRQHLTRASMTGFFTCIGKAFLIASASWYIAISFPFLILIFYYIQRAYLRTSRQLRLLDLEEKAPVYISKSTHFLETLSGLPTIRALALTHPSTTHAHALIDRSQRPFYILLLTQQWLTLVLDLTTTALALLVVGLAVRLRDTVSVALTGVSLVQLISFTETLKLLIQFWTSLETSIGAVARIKNFAEETPDEVEADALRREALMVRSAAGGQRNSEATIVQGWPSRGAIEIDNIVASYEQQETHPETNTDIKDTHPGTTTTKALDGISLPIPPGSKVGIVGRTGSGKSSLLLALLRLLPLSSGTISIDGVPLDTLPLLPLRSALVAITQDQFVLPGTVRQNLDPLGIVSDADADAADAENVLVSALTRVGLWATIRENGGLEAPFAEEALSHGQRQLFFLARAVLRKDAGRVLLLDEATSSVDAHTERMVKDLIRDEFKHHTIIAIAHRLDTVVDFDRVVVLDKGRVVEVGNPRDLLSQGRGKFRELWDASRRQAGGQQEE</sequence>
<dbReference type="FunFam" id="3.40.50.300:FF:002145">
    <property type="entry name" value="ABC transporter (MsbA subfamily)"/>
    <property type="match status" value="1"/>
</dbReference>
<keyword evidence="7" id="KW-0067">ATP-binding</keyword>
<keyword evidence="3" id="KW-0813">Transport</keyword>
<feature type="transmembrane region" description="Helical" evidence="12">
    <location>
        <begin position="304"/>
        <end position="325"/>
    </location>
</feature>
<dbReference type="InterPro" id="IPR027417">
    <property type="entry name" value="P-loop_NTPase"/>
</dbReference>
<dbReference type="InterPro" id="IPR044746">
    <property type="entry name" value="ABCC_6TM_D1"/>
</dbReference>
<dbReference type="FunFam" id="1.20.1560.10:FF:000055">
    <property type="entry name" value="ABC multidrug transporter (Eurofung)"/>
    <property type="match status" value="1"/>
</dbReference>
<evidence type="ECO:0000256" key="5">
    <source>
        <dbReference type="ARBA" id="ARBA00022692"/>
    </source>
</evidence>
<dbReference type="CDD" id="cd18579">
    <property type="entry name" value="ABC_6TM_ABCC_D1"/>
    <property type="match status" value="1"/>
</dbReference>
<evidence type="ECO:0000256" key="1">
    <source>
        <dbReference type="ARBA" id="ARBA00004651"/>
    </source>
</evidence>
<evidence type="ECO:0000256" key="2">
    <source>
        <dbReference type="ARBA" id="ARBA00009726"/>
    </source>
</evidence>
<keyword evidence="4" id="KW-1003">Cell membrane</keyword>
<evidence type="ECO:0000259" key="13">
    <source>
        <dbReference type="PROSITE" id="PS50893"/>
    </source>
</evidence>
<feature type="transmembrane region" description="Helical" evidence="12">
    <location>
        <begin position="172"/>
        <end position="191"/>
    </location>
</feature>
<dbReference type="CDD" id="cd03250">
    <property type="entry name" value="ABCC_MRP_domain1"/>
    <property type="match status" value="1"/>
</dbReference>
<dbReference type="GO" id="GO:0005524">
    <property type="term" value="F:ATP binding"/>
    <property type="evidence" value="ECO:0007669"/>
    <property type="project" value="UniProtKB-KW"/>
</dbReference>
<feature type="domain" description="ABC transmembrane type-1" evidence="14">
    <location>
        <begin position="312"/>
        <end position="586"/>
    </location>
</feature>
<dbReference type="PANTHER" id="PTHR24223:SF399">
    <property type="entry name" value="ABC TRANSPORTER ATNG"/>
    <property type="match status" value="1"/>
</dbReference>
<evidence type="ECO:0000256" key="11">
    <source>
        <dbReference type="SAM" id="MobiDB-lite"/>
    </source>
</evidence>
<dbReference type="InterPro" id="IPR011527">
    <property type="entry name" value="ABC1_TM_dom"/>
</dbReference>
<feature type="transmembrane region" description="Helical" evidence="12">
    <location>
        <begin position="76"/>
        <end position="93"/>
    </location>
</feature>
<dbReference type="FunFam" id="3.40.50.300:FF:000997">
    <property type="entry name" value="Multidrug resistance-associated protein 1"/>
    <property type="match status" value="1"/>
</dbReference>
<evidence type="ECO:0000259" key="14">
    <source>
        <dbReference type="PROSITE" id="PS50929"/>
    </source>
</evidence>
<dbReference type="Proteomes" id="UP000070328">
    <property type="component" value="Unassembled WGS sequence"/>
</dbReference>
<dbReference type="InterPro" id="IPR036640">
    <property type="entry name" value="ABC1_TM_sf"/>
</dbReference>
<dbReference type="InterPro" id="IPR050173">
    <property type="entry name" value="ABC_transporter_C-like"/>
</dbReference>
<dbReference type="FunFam" id="1.20.1560.10:FF:000066">
    <property type="entry name" value="ABC multidrug transporter (Eurofung)"/>
    <property type="match status" value="1"/>
</dbReference>
<name>A0A135TG89_9PEZI</name>
<organism evidence="15 16">
    <name type="scientific">Colletotrichum simmondsii</name>
    <dbReference type="NCBI Taxonomy" id="703756"/>
    <lineage>
        <taxon>Eukaryota</taxon>
        <taxon>Fungi</taxon>
        <taxon>Dikarya</taxon>
        <taxon>Ascomycota</taxon>
        <taxon>Pezizomycotina</taxon>
        <taxon>Sordariomycetes</taxon>
        <taxon>Hypocreomycetidae</taxon>
        <taxon>Glomerellales</taxon>
        <taxon>Glomerellaceae</taxon>
        <taxon>Colletotrichum</taxon>
        <taxon>Colletotrichum acutatum species complex</taxon>
    </lineage>
</organism>
<feature type="transmembrane region" description="Helical" evidence="12">
    <location>
        <begin position="446"/>
        <end position="463"/>
    </location>
</feature>
<dbReference type="SUPFAM" id="SSF90123">
    <property type="entry name" value="ABC transporter transmembrane region"/>
    <property type="match status" value="2"/>
</dbReference>
<dbReference type="PROSITE" id="PS50893">
    <property type="entry name" value="ABC_TRANSPORTER_2"/>
    <property type="match status" value="2"/>
</dbReference>
<feature type="domain" description="ABC transporter" evidence="13">
    <location>
        <begin position="1301"/>
        <end position="1561"/>
    </location>
</feature>
<gene>
    <name evidence="15" type="ORF">CSIM01_06458</name>
</gene>
<dbReference type="GO" id="GO:0005886">
    <property type="term" value="C:plasma membrane"/>
    <property type="evidence" value="ECO:0007669"/>
    <property type="project" value="UniProtKB-SubCell"/>
</dbReference>
<feature type="transmembrane region" description="Helical" evidence="12">
    <location>
        <begin position="113"/>
        <end position="135"/>
    </location>
</feature>
<evidence type="ECO:0000313" key="15">
    <source>
        <dbReference type="EMBL" id="KXH47176.1"/>
    </source>
</evidence>
<dbReference type="Gene3D" id="3.40.50.300">
    <property type="entry name" value="P-loop containing nucleotide triphosphate hydrolases"/>
    <property type="match status" value="2"/>
</dbReference>
<keyword evidence="6" id="KW-0547">Nucleotide-binding</keyword>
<evidence type="ECO:0000256" key="6">
    <source>
        <dbReference type="ARBA" id="ARBA00022741"/>
    </source>
</evidence>
<dbReference type="CDD" id="cd18580">
    <property type="entry name" value="ABC_6TM_ABCC_D2"/>
    <property type="match status" value="1"/>
</dbReference>
<feature type="transmembrane region" description="Helical" evidence="12">
    <location>
        <begin position="147"/>
        <end position="166"/>
    </location>
</feature>
<dbReference type="Pfam" id="PF00664">
    <property type="entry name" value="ABC_membrane"/>
    <property type="match status" value="3"/>
</dbReference>
<dbReference type="PROSITE" id="PS00211">
    <property type="entry name" value="ABC_TRANSPORTER_1"/>
    <property type="match status" value="2"/>
</dbReference>
<dbReference type="Pfam" id="PF00005">
    <property type="entry name" value="ABC_tran"/>
    <property type="match status" value="2"/>
</dbReference>
<evidence type="ECO:0000256" key="9">
    <source>
        <dbReference type="ARBA" id="ARBA00023136"/>
    </source>
</evidence>
<feature type="transmembrane region" description="Helical" evidence="12">
    <location>
        <begin position="974"/>
        <end position="1003"/>
    </location>
</feature>
<evidence type="ECO:0000256" key="3">
    <source>
        <dbReference type="ARBA" id="ARBA00022448"/>
    </source>
</evidence>
<dbReference type="Gene3D" id="1.20.1560.10">
    <property type="entry name" value="ABC transporter type 1, transmembrane domain"/>
    <property type="match status" value="2"/>
</dbReference>
<dbReference type="InterPro" id="IPR017871">
    <property type="entry name" value="ABC_transporter-like_CS"/>
</dbReference>
<keyword evidence="8 12" id="KW-1133">Transmembrane helix</keyword>
<evidence type="ECO:0000256" key="10">
    <source>
        <dbReference type="ARBA" id="ARBA00023180"/>
    </source>
</evidence>
<comment type="subcellular location">
    <subcellularLocation>
        <location evidence="1">Cell membrane</location>
        <topology evidence="1">Multi-pass membrane protein</topology>
    </subcellularLocation>
</comment>
<proteinExistence type="inferred from homology"/>
<feature type="transmembrane region" description="Helical" evidence="12">
    <location>
        <begin position="518"/>
        <end position="540"/>
    </location>
</feature>
<evidence type="ECO:0000256" key="8">
    <source>
        <dbReference type="ARBA" id="ARBA00022989"/>
    </source>
</evidence>
<reference evidence="15 16" key="1">
    <citation type="submission" date="2014-02" db="EMBL/GenBank/DDBJ databases">
        <title>The genome sequence of Colletotrichum simmondsii CBS122122.</title>
        <authorList>
            <person name="Baroncelli R."/>
            <person name="Thon M.R."/>
        </authorList>
    </citation>
    <scope>NUCLEOTIDE SEQUENCE [LARGE SCALE GENOMIC DNA]</scope>
    <source>
        <strain evidence="15 16">CBS122122</strain>
    </source>
</reference>
<feature type="transmembrane region" description="Helical" evidence="12">
    <location>
        <begin position="560"/>
        <end position="578"/>
    </location>
</feature>
<keyword evidence="16" id="KW-1185">Reference proteome</keyword>
<keyword evidence="10" id="KW-0325">Glycoprotein</keyword>
<feature type="region of interest" description="Disordered" evidence="11">
    <location>
        <begin position="877"/>
        <end position="907"/>
    </location>
</feature>
<feature type="transmembrane region" description="Helical" evidence="12">
    <location>
        <begin position="345"/>
        <end position="366"/>
    </location>
</feature>
<dbReference type="GO" id="GO:0016887">
    <property type="term" value="F:ATP hydrolysis activity"/>
    <property type="evidence" value="ECO:0007669"/>
    <property type="project" value="InterPro"/>
</dbReference>
<feature type="transmembrane region" description="Helical" evidence="12">
    <location>
        <begin position="1091"/>
        <end position="1115"/>
    </location>
</feature>
<comment type="similarity">
    <text evidence="2">Belongs to the ABC transporter superfamily. ABCC family. Conjugate transporter (TC 3.A.1.208) subfamily.</text>
</comment>
<dbReference type="InterPro" id="IPR044726">
    <property type="entry name" value="ABCC_6TM_D2"/>
</dbReference>
<evidence type="ECO:0000256" key="7">
    <source>
        <dbReference type="ARBA" id="ARBA00022840"/>
    </source>
</evidence>
<comment type="caution">
    <text evidence="15">The sequence shown here is derived from an EMBL/GenBank/DDBJ whole genome shotgun (WGS) entry which is preliminary data.</text>
</comment>
<keyword evidence="9 12" id="KW-0472">Membrane</keyword>
<dbReference type="InterPro" id="IPR003439">
    <property type="entry name" value="ABC_transporter-like_ATP-bd"/>
</dbReference>
<feature type="transmembrane region" description="Helical" evidence="12">
    <location>
        <begin position="420"/>
        <end position="440"/>
    </location>
</feature>
<feature type="domain" description="ABC transporter" evidence="13">
    <location>
        <begin position="649"/>
        <end position="877"/>
    </location>
</feature>
<dbReference type="PROSITE" id="PS50929">
    <property type="entry name" value="ABC_TM1F"/>
    <property type="match status" value="2"/>
</dbReference>
<feature type="domain" description="ABC transmembrane type-1" evidence="14">
    <location>
        <begin position="938"/>
        <end position="1246"/>
    </location>
</feature>